<dbReference type="PANTHER" id="PTHR14964">
    <property type="entry name" value="NUCLEAR RECEPTOR BINDING FACTOR 2"/>
    <property type="match status" value="1"/>
</dbReference>
<keyword evidence="1" id="KW-0175">Coiled coil</keyword>
<feature type="coiled-coil region" evidence="1">
    <location>
        <begin position="136"/>
        <end position="163"/>
    </location>
</feature>
<keyword evidence="4" id="KW-0675">Receptor</keyword>
<dbReference type="InterPro" id="IPR039679">
    <property type="entry name" value="NRBF2"/>
</dbReference>
<evidence type="ECO:0000313" key="5">
    <source>
        <dbReference type="Proteomes" id="UP001059041"/>
    </source>
</evidence>
<protein>
    <submittedName>
        <fullName evidence="4">Nuclear receptor-binding factor 2-like</fullName>
    </submittedName>
</protein>
<evidence type="ECO:0000313" key="4">
    <source>
        <dbReference type="EMBL" id="KAI7804322.1"/>
    </source>
</evidence>
<proteinExistence type="predicted"/>
<reference evidence="4" key="1">
    <citation type="submission" date="2021-02" db="EMBL/GenBank/DDBJ databases">
        <title>Comparative genomics reveals that relaxation of natural selection precedes convergent phenotypic evolution of cavefish.</title>
        <authorList>
            <person name="Peng Z."/>
        </authorList>
    </citation>
    <scope>NUCLEOTIDE SEQUENCE</scope>
    <source>
        <tissue evidence="4">Muscle</tissue>
    </source>
</reference>
<dbReference type="GO" id="GO:0006914">
    <property type="term" value="P:autophagy"/>
    <property type="evidence" value="ECO:0007669"/>
    <property type="project" value="InterPro"/>
</dbReference>
<dbReference type="Proteomes" id="UP001059041">
    <property type="component" value="Linkage Group LG10"/>
</dbReference>
<evidence type="ECO:0000256" key="1">
    <source>
        <dbReference type="SAM" id="Coils"/>
    </source>
</evidence>
<feature type="domain" description="Nuclear receptor-binding factor 2 MIT" evidence="3">
    <location>
        <begin position="4"/>
        <end position="75"/>
    </location>
</feature>
<dbReference type="AlphaFoldDB" id="A0A9W7TXF2"/>
<dbReference type="InterPro" id="IPR033393">
    <property type="entry name" value="NRBF2_MIT"/>
</dbReference>
<name>A0A9W7TXF2_TRIRA</name>
<dbReference type="InterPro" id="IPR015056">
    <property type="entry name" value="NRBF2_C"/>
</dbReference>
<dbReference type="EMBL" id="JAFHDT010000010">
    <property type="protein sequence ID" value="KAI7804322.1"/>
    <property type="molecule type" value="Genomic_DNA"/>
</dbReference>
<keyword evidence="5" id="KW-1185">Reference proteome</keyword>
<dbReference type="Pfam" id="PF17169">
    <property type="entry name" value="NRBF2_MIT"/>
    <property type="match status" value="1"/>
</dbReference>
<dbReference type="SUPFAM" id="SSF140361">
    <property type="entry name" value="MIT domain-like"/>
    <property type="match status" value="1"/>
</dbReference>
<feature type="domain" description="Nuclear receptor-binding factor 2 C-terminal" evidence="2">
    <location>
        <begin position="108"/>
        <end position="163"/>
    </location>
</feature>
<dbReference type="PANTHER" id="PTHR14964:SF2">
    <property type="entry name" value="NUCLEAR RECEPTOR-BINDING FACTOR 2"/>
    <property type="match status" value="1"/>
</dbReference>
<dbReference type="Gene3D" id="1.20.58.80">
    <property type="entry name" value="Phosphotransferase system, lactose/cellobiose-type IIA subunit"/>
    <property type="match status" value="1"/>
</dbReference>
<sequence>MEVMDSPLNQAHYYSRKADRLVAKEKYGEAILCHGQAAELLKEALSTTQSEQVRLSLAIQRDRHLQQQQLIQVSCTQGQPKGKTMVSFSKHTSVRSSQTALQYEAQPPPVGRKTAKDDKTRLEEHTTAIADLWNLVALLLKENEQLSEEHEKLKVENARLKRGLDEESPLTSVAETAKMFSPPSVNLLNVPHLQPPGEDPAFVGKSKRELVLHLFTA</sequence>
<dbReference type="OrthoDB" id="3694230at2759"/>
<organism evidence="4 5">
    <name type="scientific">Triplophysa rosa</name>
    <name type="common">Cave loach</name>
    <dbReference type="NCBI Taxonomy" id="992332"/>
    <lineage>
        <taxon>Eukaryota</taxon>
        <taxon>Metazoa</taxon>
        <taxon>Chordata</taxon>
        <taxon>Craniata</taxon>
        <taxon>Vertebrata</taxon>
        <taxon>Euteleostomi</taxon>
        <taxon>Actinopterygii</taxon>
        <taxon>Neopterygii</taxon>
        <taxon>Teleostei</taxon>
        <taxon>Ostariophysi</taxon>
        <taxon>Cypriniformes</taxon>
        <taxon>Nemacheilidae</taxon>
        <taxon>Triplophysa</taxon>
    </lineage>
</organism>
<comment type="caution">
    <text evidence="4">The sequence shown here is derived from an EMBL/GenBank/DDBJ whole genome shotgun (WGS) entry which is preliminary data.</text>
</comment>
<evidence type="ECO:0000259" key="3">
    <source>
        <dbReference type="Pfam" id="PF17169"/>
    </source>
</evidence>
<dbReference type="Pfam" id="PF08961">
    <property type="entry name" value="NRBF2"/>
    <property type="match status" value="1"/>
</dbReference>
<accession>A0A9W7TXF2</accession>
<evidence type="ECO:0000259" key="2">
    <source>
        <dbReference type="Pfam" id="PF08961"/>
    </source>
</evidence>
<gene>
    <name evidence="4" type="ORF">IRJ41_005927</name>
</gene>